<organism evidence="2 3">
    <name type="scientific">Dietzia maris</name>
    <dbReference type="NCBI Taxonomy" id="37915"/>
    <lineage>
        <taxon>Bacteria</taxon>
        <taxon>Bacillati</taxon>
        <taxon>Actinomycetota</taxon>
        <taxon>Actinomycetes</taxon>
        <taxon>Mycobacteriales</taxon>
        <taxon>Dietziaceae</taxon>
        <taxon>Dietzia</taxon>
    </lineage>
</organism>
<evidence type="ECO:0000256" key="1">
    <source>
        <dbReference type="SAM" id="MobiDB-lite"/>
    </source>
</evidence>
<dbReference type="Pfam" id="PF09485">
    <property type="entry name" value="CRISPR_Cse2"/>
    <property type="match status" value="1"/>
</dbReference>
<protein>
    <submittedName>
        <fullName evidence="2">Type I-E CRISPR-associated protein Cse2/CasB</fullName>
    </submittedName>
</protein>
<sequence length="220" mass="24444">MTESQRRYRSAVNQHVNRRAADLCEGVRHNRGAAVGALARLRRATATEIGEDPSAWQIAFLGYPVPEDDRDYPSADEKAVYLTLTLFALHQQSKNEPMHEDGGPSLGTALSRLARISGSEDASDPVVRRFNALVTADSEPETRWHLRSLVGQLRAHDIRLDYGRLADDLSVLGGHHRRSESSDQARRRVQLRWSRDFSRAPKPDEESATGSASESATSTD</sequence>
<gene>
    <name evidence="2" type="primary">casB</name>
    <name evidence="2" type="ORF">QYF62_07875</name>
</gene>
<accession>A0ABT8H0I1</accession>
<feature type="compositionally biased region" description="Low complexity" evidence="1">
    <location>
        <begin position="208"/>
        <end position="220"/>
    </location>
</feature>
<dbReference type="InterPro" id="IPR038287">
    <property type="entry name" value="Cse2_sf"/>
</dbReference>
<dbReference type="CDD" id="cd09731">
    <property type="entry name" value="Cse2_I-E"/>
    <property type="match status" value="1"/>
</dbReference>
<name>A0ABT8H0I1_9ACTN</name>
<dbReference type="Proteomes" id="UP001172702">
    <property type="component" value="Unassembled WGS sequence"/>
</dbReference>
<feature type="region of interest" description="Disordered" evidence="1">
    <location>
        <begin position="174"/>
        <end position="220"/>
    </location>
</feature>
<comment type="caution">
    <text evidence="2">The sequence shown here is derived from an EMBL/GenBank/DDBJ whole genome shotgun (WGS) entry which is preliminary data.</text>
</comment>
<dbReference type="RefSeq" id="WP_241727660.1">
    <property type="nucleotide sequence ID" value="NZ_JAUHTB010000007.1"/>
</dbReference>
<dbReference type="InterPro" id="IPR013382">
    <property type="entry name" value="CRISPR-assoc_prot_Cse2"/>
</dbReference>
<dbReference type="Gene3D" id="1.10.520.40">
    <property type="entry name" value="CRISPR-associated protein Cse2"/>
    <property type="match status" value="1"/>
</dbReference>
<dbReference type="NCBIfam" id="TIGR02548">
    <property type="entry name" value="casB_cse2"/>
    <property type="match status" value="1"/>
</dbReference>
<evidence type="ECO:0000313" key="3">
    <source>
        <dbReference type="Proteomes" id="UP001172702"/>
    </source>
</evidence>
<proteinExistence type="predicted"/>
<keyword evidence="3" id="KW-1185">Reference proteome</keyword>
<reference evidence="2 3" key="1">
    <citation type="submission" date="2023-07" db="EMBL/GenBank/DDBJ databases">
        <title>Strategy for survival of the halotoleranting strain Dietzia MX2 from the Yakshinskoe mineral salts deposit.</title>
        <authorList>
            <person name="Kharitonova M.A."/>
            <person name="Kupriyanova-Ashina F.G."/>
            <person name="Shakirov T.R."/>
            <person name="Vafina M.S."/>
            <person name="Ilinskaya O.N."/>
        </authorList>
    </citation>
    <scope>NUCLEOTIDE SEQUENCE [LARGE SCALE GENOMIC DNA]</scope>
    <source>
        <strain evidence="2 3">MX2</strain>
    </source>
</reference>
<evidence type="ECO:0000313" key="2">
    <source>
        <dbReference type="EMBL" id="MDN4505971.1"/>
    </source>
</evidence>
<feature type="compositionally biased region" description="Basic and acidic residues" evidence="1">
    <location>
        <begin position="193"/>
        <end position="205"/>
    </location>
</feature>
<dbReference type="EMBL" id="JAUHTB010000007">
    <property type="protein sequence ID" value="MDN4505971.1"/>
    <property type="molecule type" value="Genomic_DNA"/>
</dbReference>